<organism evidence="4 5">
    <name type="scientific">Nitrososphaera gargensis (strain Ga9.2)</name>
    <dbReference type="NCBI Taxonomy" id="1237085"/>
    <lineage>
        <taxon>Archaea</taxon>
        <taxon>Nitrososphaerota</taxon>
        <taxon>Nitrososphaeria</taxon>
        <taxon>Nitrososphaerales</taxon>
        <taxon>Nitrososphaeraceae</taxon>
        <taxon>Nitrososphaera</taxon>
    </lineage>
</organism>
<dbReference type="AlphaFoldDB" id="K0IJV4"/>
<gene>
    <name evidence="4" type="ordered locus">Ngar_c25811</name>
</gene>
<accession>K0IJV4</accession>
<keyword evidence="5" id="KW-1185">Reference proteome</keyword>
<feature type="domain" description="SHSP" evidence="3">
    <location>
        <begin position="1"/>
        <end position="55"/>
    </location>
</feature>
<protein>
    <submittedName>
        <fullName evidence="4">Small heat-shock protein</fullName>
    </submittedName>
</protein>
<dbReference type="SUPFAM" id="SSF49764">
    <property type="entry name" value="HSP20-like chaperones"/>
    <property type="match status" value="1"/>
</dbReference>
<dbReference type="Pfam" id="PF00011">
    <property type="entry name" value="HSP20"/>
    <property type="match status" value="1"/>
</dbReference>
<dbReference type="OrthoDB" id="26084at2157"/>
<dbReference type="Gene3D" id="2.60.40.790">
    <property type="match status" value="1"/>
</dbReference>
<proteinExistence type="inferred from homology"/>
<evidence type="ECO:0000256" key="2">
    <source>
        <dbReference type="RuleBase" id="RU003616"/>
    </source>
</evidence>
<evidence type="ECO:0000313" key="4">
    <source>
        <dbReference type="EMBL" id="AFU59503.1"/>
    </source>
</evidence>
<dbReference type="HOGENOM" id="CLU_3021094_0_0_2"/>
<dbReference type="InParanoid" id="K0IJV4"/>
<dbReference type="InterPro" id="IPR002068">
    <property type="entry name" value="A-crystallin/Hsp20_dom"/>
</dbReference>
<evidence type="ECO:0000313" key="5">
    <source>
        <dbReference type="Proteomes" id="UP000008037"/>
    </source>
</evidence>
<sequence>MKYRQQRLPRGKYHRVIDLPSDTDIETAKSKYTNGILEITFNKKAKPKGREIKID</sequence>
<comment type="similarity">
    <text evidence="1 2">Belongs to the small heat shock protein (HSP20) family.</text>
</comment>
<dbReference type="InterPro" id="IPR008978">
    <property type="entry name" value="HSP20-like_chaperone"/>
</dbReference>
<dbReference type="PROSITE" id="PS01031">
    <property type="entry name" value="SHSP"/>
    <property type="match status" value="1"/>
</dbReference>
<evidence type="ECO:0000259" key="3">
    <source>
        <dbReference type="PROSITE" id="PS01031"/>
    </source>
</evidence>
<dbReference type="Proteomes" id="UP000008037">
    <property type="component" value="Chromosome"/>
</dbReference>
<name>K0IJV4_NITGG</name>
<evidence type="ECO:0000256" key="1">
    <source>
        <dbReference type="PROSITE-ProRule" id="PRU00285"/>
    </source>
</evidence>
<dbReference type="CDD" id="cd06464">
    <property type="entry name" value="ACD_sHsps-like"/>
    <property type="match status" value="1"/>
</dbReference>
<reference evidence="4 5" key="1">
    <citation type="journal article" date="2012" name="Environ. Microbiol.">
        <title>The genome of the ammonia-oxidizing Candidatus Nitrososphaera gargensis: insights into metabolic versatility and environmental adaptations.</title>
        <authorList>
            <person name="Spang A."/>
            <person name="Poehlein A."/>
            <person name="Offre P."/>
            <person name="Zumbragel S."/>
            <person name="Haider S."/>
            <person name="Rychlik N."/>
            <person name="Nowka B."/>
            <person name="Schmeisser C."/>
            <person name="Lebedeva E.V."/>
            <person name="Rattei T."/>
            <person name="Bohm C."/>
            <person name="Schmid M."/>
            <person name="Galushko A."/>
            <person name="Hatzenpichler R."/>
            <person name="Weinmaier T."/>
            <person name="Daniel R."/>
            <person name="Schleper C."/>
            <person name="Spieck E."/>
            <person name="Streit W."/>
            <person name="Wagner M."/>
        </authorList>
    </citation>
    <scope>NUCLEOTIDE SEQUENCE [LARGE SCALE GENOMIC DNA]</scope>
    <source>
        <strain evidence="5">Ga9.2</strain>
    </source>
</reference>
<dbReference type="KEGG" id="nga:Ngar_c25811"/>
<dbReference type="STRING" id="1237085.Ngar_c25811"/>
<dbReference type="BioCyc" id="CNIT1237085:G1324-2581-MONOMER"/>
<dbReference type="EMBL" id="CP002408">
    <property type="protein sequence ID" value="AFU59503.1"/>
    <property type="molecule type" value="Genomic_DNA"/>
</dbReference>